<evidence type="ECO:0000313" key="2">
    <source>
        <dbReference type="EMBL" id="KAK9421433.1"/>
    </source>
</evidence>
<gene>
    <name evidence="2" type="ORF">SUNI508_05668</name>
</gene>
<feature type="region of interest" description="Disordered" evidence="1">
    <location>
        <begin position="1"/>
        <end position="21"/>
    </location>
</feature>
<feature type="compositionally biased region" description="Low complexity" evidence="1">
    <location>
        <begin position="81"/>
        <end position="94"/>
    </location>
</feature>
<sequence length="170" mass="18669">MRQSFQKLLFHGPEQDRPSNVKALDYDEHRQTTHHSRILQFDSILASYTLCSMISRVPASLLENSLVRDRTNTGAHRRSGNSESSAGAPSASQQAFEPRNWAFERLSIGEGEGAAADELDADQNKRHVDMEGHLVEGCYEVINCSILDYTCTSCGGIGKDVLLEIVTGGA</sequence>
<dbReference type="EMBL" id="JARVKF010000179">
    <property type="protein sequence ID" value="KAK9421433.1"/>
    <property type="molecule type" value="Genomic_DNA"/>
</dbReference>
<feature type="region of interest" description="Disordered" evidence="1">
    <location>
        <begin position="71"/>
        <end position="94"/>
    </location>
</feature>
<keyword evidence="3" id="KW-1185">Reference proteome</keyword>
<evidence type="ECO:0000256" key="1">
    <source>
        <dbReference type="SAM" id="MobiDB-lite"/>
    </source>
</evidence>
<organism evidence="2 3">
    <name type="scientific">Seiridium unicorne</name>
    <dbReference type="NCBI Taxonomy" id="138068"/>
    <lineage>
        <taxon>Eukaryota</taxon>
        <taxon>Fungi</taxon>
        <taxon>Dikarya</taxon>
        <taxon>Ascomycota</taxon>
        <taxon>Pezizomycotina</taxon>
        <taxon>Sordariomycetes</taxon>
        <taxon>Xylariomycetidae</taxon>
        <taxon>Amphisphaeriales</taxon>
        <taxon>Sporocadaceae</taxon>
        <taxon>Seiridium</taxon>
    </lineage>
</organism>
<reference evidence="2 3" key="1">
    <citation type="journal article" date="2024" name="J. Plant Pathol.">
        <title>Sequence and assembly of the genome of Seiridium unicorne, isolate CBS 538.82, causal agent of cypress canker disease.</title>
        <authorList>
            <person name="Scali E."/>
            <person name="Rocca G.D."/>
            <person name="Danti R."/>
            <person name="Garbelotto M."/>
            <person name="Barberini S."/>
            <person name="Baroncelli R."/>
            <person name="Emiliani G."/>
        </authorList>
    </citation>
    <scope>NUCLEOTIDE SEQUENCE [LARGE SCALE GENOMIC DNA]</scope>
    <source>
        <strain evidence="2 3">BM-138-508</strain>
    </source>
</reference>
<comment type="caution">
    <text evidence="2">The sequence shown here is derived from an EMBL/GenBank/DDBJ whole genome shotgun (WGS) entry which is preliminary data.</text>
</comment>
<name>A0ABR2V3E4_9PEZI</name>
<accession>A0ABR2V3E4</accession>
<dbReference type="Proteomes" id="UP001408356">
    <property type="component" value="Unassembled WGS sequence"/>
</dbReference>
<protein>
    <submittedName>
        <fullName evidence="2">Uncharacterized protein</fullName>
    </submittedName>
</protein>
<proteinExistence type="predicted"/>
<evidence type="ECO:0000313" key="3">
    <source>
        <dbReference type="Proteomes" id="UP001408356"/>
    </source>
</evidence>